<keyword evidence="1" id="KW-0812">Transmembrane</keyword>
<dbReference type="InterPro" id="IPR030395">
    <property type="entry name" value="GP_PDE_dom"/>
</dbReference>
<evidence type="ECO:0000313" key="6">
    <source>
        <dbReference type="Proteomes" id="UP000702954"/>
    </source>
</evidence>
<dbReference type="AlphaFoldDB" id="A0A4R3JNC3"/>
<dbReference type="Proteomes" id="UP000294613">
    <property type="component" value="Unassembled WGS sequence"/>
</dbReference>
<dbReference type="EMBL" id="BHEO01000008">
    <property type="protein sequence ID" value="GBU05513.1"/>
    <property type="molecule type" value="Genomic_DNA"/>
</dbReference>
<dbReference type="Pfam" id="PF03009">
    <property type="entry name" value="GDPD"/>
    <property type="match status" value="1"/>
</dbReference>
<dbReference type="SUPFAM" id="SSF51695">
    <property type="entry name" value="PLC-like phosphodiesterases"/>
    <property type="match status" value="1"/>
</dbReference>
<dbReference type="InterPro" id="IPR017946">
    <property type="entry name" value="PLC-like_Pdiesterase_TIM-brl"/>
</dbReference>
<proteinExistence type="predicted"/>
<accession>A0A4R3JNC3</accession>
<evidence type="ECO:0000313" key="3">
    <source>
        <dbReference type="EMBL" id="GBU05513.1"/>
    </source>
</evidence>
<dbReference type="PANTHER" id="PTHR46211">
    <property type="entry name" value="GLYCEROPHOSPHORYL DIESTER PHOSPHODIESTERASE"/>
    <property type="match status" value="1"/>
</dbReference>
<comment type="caution">
    <text evidence="4">The sequence shown here is derived from an EMBL/GenBank/DDBJ whole genome shotgun (WGS) entry which is preliminary data.</text>
</comment>
<dbReference type="RefSeq" id="WP_116441859.1">
    <property type="nucleotide sequence ID" value="NZ_BHEO01000008.1"/>
</dbReference>
<keyword evidence="6" id="KW-1185">Reference proteome</keyword>
<keyword evidence="1" id="KW-1133">Transmembrane helix</keyword>
<protein>
    <submittedName>
        <fullName evidence="4">Glycerophosphoryl diester phosphodiesterase</fullName>
    </submittedName>
</protein>
<feature type="transmembrane region" description="Helical" evidence="1">
    <location>
        <begin position="27"/>
        <end position="47"/>
    </location>
</feature>
<dbReference type="GO" id="GO:0008081">
    <property type="term" value="F:phosphoric diester hydrolase activity"/>
    <property type="evidence" value="ECO:0007669"/>
    <property type="project" value="InterPro"/>
</dbReference>
<dbReference type="Proteomes" id="UP000702954">
    <property type="component" value="Unassembled WGS sequence"/>
</dbReference>
<feature type="domain" description="GP-PDE" evidence="2">
    <location>
        <begin position="92"/>
        <end position="319"/>
    </location>
</feature>
<evidence type="ECO:0000313" key="5">
    <source>
        <dbReference type="Proteomes" id="UP000294613"/>
    </source>
</evidence>
<gene>
    <name evidence="4" type="ORF">EDD74_11246</name>
    <name evidence="3" type="ORF">FAEUMB_20540</name>
</gene>
<sequence length="319" mass="35612">MSEYTLREQKLKRMKELRRRKVRRQKIFLGCTAGAILCVAAGIFVYSRSYTLDLKARILPETTVEKAVPLLGGNIEQALEQTTELAVKNSGTKVIAHRGYSSEAPENTLPAYELAAQSGAWGIEADIHRTADGAFVCMHDPTVDRMTDGTGVIAEMTLDEIQMLTIDSGSNSWAYPYAWVPTMEEFLEVCQQSGANAVLDLKFTSVEDIISLVQKIQELGMEDSVVCLSGSLEQLKKIRECSEIIRIKYLVEEGTQETIDQMAELTHSGIAASRISSDMVAYAKDKGISINVWTYNESWEKQEWTNQEIDFLTTDDLST</sequence>
<organism evidence="4 5">
    <name type="scientific">Faecalimonas umbilicata</name>
    <dbReference type="NCBI Taxonomy" id="1912855"/>
    <lineage>
        <taxon>Bacteria</taxon>
        <taxon>Bacillati</taxon>
        <taxon>Bacillota</taxon>
        <taxon>Clostridia</taxon>
        <taxon>Lachnospirales</taxon>
        <taxon>Lachnospiraceae</taxon>
        <taxon>Faecalimonas</taxon>
    </lineage>
</organism>
<dbReference type="EMBL" id="SLZV01000012">
    <property type="protein sequence ID" value="TCS68008.1"/>
    <property type="molecule type" value="Genomic_DNA"/>
</dbReference>
<evidence type="ECO:0000259" key="2">
    <source>
        <dbReference type="PROSITE" id="PS51704"/>
    </source>
</evidence>
<evidence type="ECO:0000313" key="4">
    <source>
        <dbReference type="EMBL" id="TCS68008.1"/>
    </source>
</evidence>
<name>A0A4R3JNC3_9FIRM</name>
<keyword evidence="1" id="KW-0472">Membrane</keyword>
<reference evidence="4 5" key="2">
    <citation type="submission" date="2019-03" db="EMBL/GenBank/DDBJ databases">
        <title>Genomic Encyclopedia of Type Strains, Phase IV (KMG-IV): sequencing the most valuable type-strain genomes for metagenomic binning, comparative biology and taxonomic classification.</title>
        <authorList>
            <person name="Goeker M."/>
        </authorList>
    </citation>
    <scope>NUCLEOTIDE SEQUENCE [LARGE SCALE GENOMIC DNA]</scope>
    <source>
        <strain evidence="4 5">DSM 103426</strain>
    </source>
</reference>
<dbReference type="GO" id="GO:0006629">
    <property type="term" value="P:lipid metabolic process"/>
    <property type="evidence" value="ECO:0007669"/>
    <property type="project" value="InterPro"/>
</dbReference>
<dbReference type="PROSITE" id="PS51704">
    <property type="entry name" value="GP_PDE"/>
    <property type="match status" value="1"/>
</dbReference>
<evidence type="ECO:0000256" key="1">
    <source>
        <dbReference type="SAM" id="Phobius"/>
    </source>
</evidence>
<dbReference type="Gene3D" id="3.20.20.190">
    <property type="entry name" value="Phosphatidylinositol (PI) phosphodiesterase"/>
    <property type="match status" value="1"/>
</dbReference>
<dbReference type="PANTHER" id="PTHR46211:SF1">
    <property type="entry name" value="GLYCEROPHOSPHODIESTER PHOSPHODIESTERASE, CYTOPLASMIC"/>
    <property type="match status" value="1"/>
</dbReference>
<reference evidence="3 6" key="1">
    <citation type="journal article" date="2018" name="Int. J. Syst. Evol. Microbiol.">
        <title>Draft Genome Sequence of Faecalimonas umbilicata JCM 30896T, an Acetate-Producing Bacterium Isolated from Human Feces.</title>
        <authorList>
            <person name="Sakamoto M."/>
            <person name="Ikeyama N."/>
            <person name="Yuki M."/>
            <person name="Ohkuma M."/>
        </authorList>
    </citation>
    <scope>NUCLEOTIDE SEQUENCE [LARGE SCALE GENOMIC DNA]</scope>
    <source>
        <strain evidence="3 6">EGH7</strain>
    </source>
</reference>